<dbReference type="AlphaFoldDB" id="A0A9P4LVK5"/>
<gene>
    <name evidence="2" type="ORF">K490DRAFT_68981</name>
</gene>
<comment type="caution">
    <text evidence="2">The sequence shown here is derived from an EMBL/GenBank/DDBJ whole genome shotgun (WGS) entry which is preliminary data.</text>
</comment>
<feature type="region of interest" description="Disordered" evidence="1">
    <location>
        <begin position="21"/>
        <end position="57"/>
    </location>
</feature>
<reference evidence="2" key="1">
    <citation type="journal article" date="2020" name="Stud. Mycol.">
        <title>101 Dothideomycetes genomes: a test case for predicting lifestyles and emergence of pathogens.</title>
        <authorList>
            <person name="Haridas S."/>
            <person name="Albert R."/>
            <person name="Binder M."/>
            <person name="Bloem J."/>
            <person name="Labutti K."/>
            <person name="Salamov A."/>
            <person name="Andreopoulos B."/>
            <person name="Baker S."/>
            <person name="Barry K."/>
            <person name="Bills G."/>
            <person name="Bluhm B."/>
            <person name="Cannon C."/>
            <person name="Castanera R."/>
            <person name="Culley D."/>
            <person name="Daum C."/>
            <person name="Ezra D."/>
            <person name="Gonzalez J."/>
            <person name="Henrissat B."/>
            <person name="Kuo A."/>
            <person name="Liang C."/>
            <person name="Lipzen A."/>
            <person name="Lutzoni F."/>
            <person name="Magnuson J."/>
            <person name="Mondo S."/>
            <person name="Nolan M."/>
            <person name="Ohm R."/>
            <person name="Pangilinan J."/>
            <person name="Park H.-J."/>
            <person name="Ramirez L."/>
            <person name="Alfaro M."/>
            <person name="Sun H."/>
            <person name="Tritt A."/>
            <person name="Yoshinaga Y."/>
            <person name="Zwiers L.-H."/>
            <person name="Turgeon B."/>
            <person name="Goodwin S."/>
            <person name="Spatafora J."/>
            <person name="Crous P."/>
            <person name="Grigoriev I."/>
        </authorList>
    </citation>
    <scope>NUCLEOTIDE SEQUENCE</scope>
    <source>
        <strain evidence="2">CBS 121410</strain>
    </source>
</reference>
<keyword evidence="3" id="KW-1185">Reference proteome</keyword>
<evidence type="ECO:0000313" key="2">
    <source>
        <dbReference type="EMBL" id="KAF2084196.1"/>
    </source>
</evidence>
<proteinExistence type="predicted"/>
<protein>
    <submittedName>
        <fullName evidence="2">Uncharacterized protein</fullName>
    </submittedName>
</protein>
<dbReference type="EMBL" id="ML978744">
    <property type="protein sequence ID" value="KAF2084196.1"/>
    <property type="molecule type" value="Genomic_DNA"/>
</dbReference>
<dbReference type="OrthoDB" id="2120024at2759"/>
<evidence type="ECO:0000256" key="1">
    <source>
        <dbReference type="SAM" id="MobiDB-lite"/>
    </source>
</evidence>
<dbReference type="Proteomes" id="UP000799776">
    <property type="component" value="Unassembled WGS sequence"/>
</dbReference>
<organism evidence="2 3">
    <name type="scientific">Saccharata proteae CBS 121410</name>
    <dbReference type="NCBI Taxonomy" id="1314787"/>
    <lineage>
        <taxon>Eukaryota</taxon>
        <taxon>Fungi</taxon>
        <taxon>Dikarya</taxon>
        <taxon>Ascomycota</taxon>
        <taxon>Pezizomycotina</taxon>
        <taxon>Dothideomycetes</taxon>
        <taxon>Dothideomycetes incertae sedis</taxon>
        <taxon>Botryosphaeriales</taxon>
        <taxon>Saccharataceae</taxon>
        <taxon>Saccharata</taxon>
    </lineage>
</organism>
<sequence>MLLRSALPSRISPQPLRLLRSQQLRHGSSGQPSAHVGAPLRSTRPSQTGTVNPRADTNSKRAFYKDFGPPVFKVFLGALVTYQVLYWGWMKLESVDMHAEKTDELRRLEAEVREKAGK</sequence>
<evidence type="ECO:0000313" key="3">
    <source>
        <dbReference type="Proteomes" id="UP000799776"/>
    </source>
</evidence>
<name>A0A9P4LVK5_9PEZI</name>
<accession>A0A9P4LVK5</accession>